<proteinExistence type="predicted"/>
<comment type="caution">
    <text evidence="1">The sequence shown here is derived from an EMBL/GenBank/DDBJ whole genome shotgun (WGS) entry which is preliminary data.</text>
</comment>
<protein>
    <submittedName>
        <fullName evidence="1">Uncharacterized protein</fullName>
    </submittedName>
</protein>
<name>A0A7C4Y9L4_UNCW3</name>
<dbReference type="EMBL" id="DTHG01000039">
    <property type="protein sequence ID" value="HGW91564.1"/>
    <property type="molecule type" value="Genomic_DNA"/>
</dbReference>
<sequence>MRMPALGDTVWTYWTLRITYKYTRNGATYRDTVWDCFHLVSDFATSAAYKDTLKWDDGTPAYYYSSAYAAAQFETPSSDTILIVKYELYSSASAVCTLMVWADNNGLPLDPPVYKQAFTPTQFYPNWQSVTLSSTVVRSGKYWVGIYTPQNAAPYPLSDGSVSGLMAYKNAGGSWSVNSSGDFMIRPYVGRTAVTTPYIRPTTYNINDREYGNDDGWIDPSERVGVYISLKNIGLSAVQCTLWLKRADSYTITRVTPVDTISYIPEINNGVDVANNYNDPWVIQFWDIDSLMGRTLNFKVILKGRYKNTAGSMVTYQDSFNIKPDEPWQPLSGDTFYYDSYIDDGYFYTLNTYVSGCYYANLIKFGNTYLDSIYIANNTGDSNYIYLNNDRNAAVNADIRMYKYNPSTGLPGDTIGTRTVSVPASSNGFYKYIATASKRYTTGWIFFGTNSTLTAGNGTKPPVHIQPSILSDGVYRNTTTGDRINWTGAEVFSGISLMGSIMIRHDHPTLSYYKPSTWTWPGVLTNTSGSQTIPTTINGCWPGQTIYSHMAYIDRSTQNINTTSPRTARGTWDNYFFLDNYSKWSGTATNLNSFTALTYTNQTIYIPGGRHTVLIWGDYNDEVMGNLFNISYRYWGKQYSLTPPNFPVDSSIKEPWVPPMTGPFAGEYPNVTAYKLKFPGATRKYYCLGVRPYNMNIASDTIDIDIRVFSDFPTTAYNGYTQVIGASALGPGKVDFVVFNDAAYDSLPVGIYNFLDARDSAFVDFRQANKTVNQWSSSRVAAAVDSFKTMKDVVKVYNFVVPTTTTYACSVKSLAGADVGIALFLEGDLMSRSKALIEDDNGGAGVMEGFITPTLTAGDTVAIVVWKNNNYEAKAPVVESLFVRRQSDGYYGGIPLSTHLIELSYFSTYEGVNIMFNTMILIMLRYTGHLNFLHLNSLRRQKNHLMLIKM</sequence>
<organism evidence="1">
    <name type="scientific">candidate division WOR-3 bacterium</name>
    <dbReference type="NCBI Taxonomy" id="2052148"/>
    <lineage>
        <taxon>Bacteria</taxon>
        <taxon>Bacteria division WOR-3</taxon>
    </lineage>
</organism>
<evidence type="ECO:0000313" key="1">
    <source>
        <dbReference type="EMBL" id="HGW91564.1"/>
    </source>
</evidence>
<dbReference type="AlphaFoldDB" id="A0A7C4Y9L4"/>
<accession>A0A7C4Y9L4</accession>
<reference evidence="1" key="1">
    <citation type="journal article" date="2020" name="mSystems">
        <title>Genome- and Community-Level Interaction Insights into Carbon Utilization and Element Cycling Functions of Hydrothermarchaeota in Hydrothermal Sediment.</title>
        <authorList>
            <person name="Zhou Z."/>
            <person name="Liu Y."/>
            <person name="Xu W."/>
            <person name="Pan J."/>
            <person name="Luo Z.H."/>
            <person name="Li M."/>
        </authorList>
    </citation>
    <scope>NUCLEOTIDE SEQUENCE [LARGE SCALE GENOMIC DNA]</scope>
    <source>
        <strain evidence="1">SpSt-780</strain>
    </source>
</reference>
<gene>
    <name evidence="1" type="ORF">ENV67_03365</name>
</gene>